<dbReference type="EMBL" id="JACDUS010000002">
    <property type="protein sequence ID" value="MBA2880620.1"/>
    <property type="molecule type" value="Genomic_DNA"/>
</dbReference>
<sequence length="141" mass="16214">MSKRFRPENSGESRLISRIETSKEYERRRAIHAVGEVVGALANAISAKLLENRLVETNNAHAVREQLEYCLERLSRADDFDIDFQIAPMRNLVANPHVVTLYVTAFVIEQLIKHPDIIDIYGSDEEIYACIHRPVIRHLMT</sequence>
<gene>
    <name evidence="1" type="ORF">HNR65_000938</name>
</gene>
<name>A0A7W0C7I7_9BACT</name>
<dbReference type="RefSeq" id="WP_181550287.1">
    <property type="nucleotide sequence ID" value="NZ_JACDUS010000002.1"/>
</dbReference>
<protein>
    <submittedName>
        <fullName evidence="1">Uncharacterized protein</fullName>
    </submittedName>
</protein>
<accession>A0A7W0C7I7</accession>
<evidence type="ECO:0000313" key="2">
    <source>
        <dbReference type="Proteomes" id="UP000525298"/>
    </source>
</evidence>
<evidence type="ECO:0000313" key="1">
    <source>
        <dbReference type="EMBL" id="MBA2880620.1"/>
    </source>
</evidence>
<dbReference type="Proteomes" id="UP000525298">
    <property type="component" value="Unassembled WGS sequence"/>
</dbReference>
<dbReference type="AlphaFoldDB" id="A0A7W0C7I7"/>
<organism evidence="1 2">
    <name type="scientific">Desulfosalsimonas propionicica</name>
    <dbReference type="NCBI Taxonomy" id="332175"/>
    <lineage>
        <taxon>Bacteria</taxon>
        <taxon>Pseudomonadati</taxon>
        <taxon>Thermodesulfobacteriota</taxon>
        <taxon>Desulfobacteria</taxon>
        <taxon>Desulfobacterales</taxon>
        <taxon>Desulfosalsimonadaceae</taxon>
        <taxon>Desulfosalsimonas</taxon>
    </lineage>
</organism>
<comment type="caution">
    <text evidence="1">The sequence shown here is derived from an EMBL/GenBank/DDBJ whole genome shotgun (WGS) entry which is preliminary data.</text>
</comment>
<proteinExistence type="predicted"/>
<reference evidence="1 2" key="1">
    <citation type="submission" date="2020-07" db="EMBL/GenBank/DDBJ databases">
        <title>Genomic Encyclopedia of Type Strains, Phase IV (KMG-IV): sequencing the most valuable type-strain genomes for metagenomic binning, comparative biology and taxonomic classification.</title>
        <authorList>
            <person name="Goeker M."/>
        </authorList>
    </citation>
    <scope>NUCLEOTIDE SEQUENCE [LARGE SCALE GENOMIC DNA]</scope>
    <source>
        <strain evidence="1 2">DSM 17721</strain>
    </source>
</reference>
<keyword evidence="2" id="KW-1185">Reference proteome</keyword>